<dbReference type="SUPFAM" id="SSF111369">
    <property type="entry name" value="HlyD-like secretion proteins"/>
    <property type="match status" value="1"/>
</dbReference>
<dbReference type="GO" id="GO:0015562">
    <property type="term" value="F:efflux transmembrane transporter activity"/>
    <property type="evidence" value="ECO:0007669"/>
    <property type="project" value="TreeGrafter"/>
</dbReference>
<comment type="caution">
    <text evidence="6">The sequence shown here is derived from an EMBL/GenBank/DDBJ whole genome shotgun (WGS) entry which is preliminary data.</text>
</comment>
<gene>
    <name evidence="6" type="ORF">F2P47_09170</name>
</gene>
<comment type="similarity">
    <text evidence="1">Belongs to the membrane fusion protein (MFP) (TC 8.A.1) family.</text>
</comment>
<sequence length="376" mass="40087">MTRRMAIMLAIVGAILALFIGYKIFMGMMIKKFMASMGNKAETVAAMTVTPQNWEPTISAVGSLRAVRGTDIAPQLAGVVASVPFKSGDDVKAGDVLLQLADEDDVANLNSLKASAELARITYERNKELVRTRAVSQAALDSAVATYKSALAQVAAQQALVNKKQIKAPFAGRVGIRLVDVGQYLTAGTKVTTLQALDPIFIDFSVPQQSVHLVKPGQKITLTTNAFPGETFTGEIAAIDPKLDSETRNVAVRAELPNPDRRLLPGMFGSVKVVTGEPEKIIALPQTAITFNPYGQSIFIVKKGEPGADGKPVLTVDQTFITTGDTRGDEIAVLKGLKDGDMVVTSGQIKLKNGSHIVISDSVKLPNDTSPTVQDR</sequence>
<dbReference type="Pfam" id="PF25876">
    <property type="entry name" value="HH_MFP_RND"/>
    <property type="match status" value="1"/>
</dbReference>
<keyword evidence="2" id="KW-1133">Transmembrane helix</keyword>
<evidence type="ECO:0000256" key="1">
    <source>
        <dbReference type="ARBA" id="ARBA00009477"/>
    </source>
</evidence>
<evidence type="ECO:0000313" key="6">
    <source>
        <dbReference type="EMBL" id="KAB7740302.1"/>
    </source>
</evidence>
<dbReference type="NCBIfam" id="TIGR01730">
    <property type="entry name" value="RND_mfp"/>
    <property type="match status" value="1"/>
</dbReference>
<dbReference type="Gene3D" id="1.10.287.470">
    <property type="entry name" value="Helix hairpin bin"/>
    <property type="match status" value="1"/>
</dbReference>
<evidence type="ECO:0000259" key="5">
    <source>
        <dbReference type="Pfam" id="PF25954"/>
    </source>
</evidence>
<dbReference type="InterPro" id="IPR006143">
    <property type="entry name" value="RND_pump_MFP"/>
</dbReference>
<dbReference type="InterPro" id="IPR058625">
    <property type="entry name" value="MdtA-like_BSH"/>
</dbReference>
<protein>
    <submittedName>
        <fullName evidence="6">Efflux RND transporter periplasmic adaptor subunit</fullName>
    </submittedName>
</protein>
<dbReference type="InterPro" id="IPR058624">
    <property type="entry name" value="MdtA-like_HH"/>
</dbReference>
<dbReference type="FunFam" id="2.40.30.170:FF:000010">
    <property type="entry name" value="Efflux RND transporter periplasmic adaptor subunit"/>
    <property type="match status" value="1"/>
</dbReference>
<dbReference type="Proteomes" id="UP000468901">
    <property type="component" value="Unassembled WGS sequence"/>
</dbReference>
<dbReference type="Pfam" id="PF25954">
    <property type="entry name" value="Beta-barrel_RND_2"/>
    <property type="match status" value="1"/>
</dbReference>
<dbReference type="Pfam" id="PF25917">
    <property type="entry name" value="BSH_RND"/>
    <property type="match status" value="1"/>
</dbReference>
<dbReference type="PANTHER" id="PTHR30469">
    <property type="entry name" value="MULTIDRUG RESISTANCE PROTEIN MDTA"/>
    <property type="match status" value="1"/>
</dbReference>
<evidence type="ECO:0000256" key="2">
    <source>
        <dbReference type="SAM" id="Phobius"/>
    </source>
</evidence>
<feature type="domain" description="Multidrug resistance protein MdtA-like alpha-helical hairpin" evidence="3">
    <location>
        <begin position="107"/>
        <end position="166"/>
    </location>
</feature>
<dbReference type="AlphaFoldDB" id="A0A6N6VMQ8"/>
<feature type="domain" description="CusB-like beta-barrel" evidence="5">
    <location>
        <begin position="201"/>
        <end position="274"/>
    </location>
</feature>
<dbReference type="Gene3D" id="2.40.50.100">
    <property type="match status" value="1"/>
</dbReference>
<keyword evidence="2" id="KW-0812">Transmembrane</keyword>
<keyword evidence="2" id="KW-0472">Membrane</keyword>
<accession>A0A6N6VMQ8</accession>
<dbReference type="Gene3D" id="2.40.420.20">
    <property type="match status" value="1"/>
</dbReference>
<keyword evidence="7" id="KW-1185">Reference proteome</keyword>
<name>A0A6N6VMQ8_9HYPH</name>
<dbReference type="GO" id="GO:1990281">
    <property type="term" value="C:efflux pump complex"/>
    <property type="evidence" value="ECO:0007669"/>
    <property type="project" value="TreeGrafter"/>
</dbReference>
<evidence type="ECO:0000259" key="4">
    <source>
        <dbReference type="Pfam" id="PF25917"/>
    </source>
</evidence>
<reference evidence="6 7" key="1">
    <citation type="submission" date="2019-09" db="EMBL/GenBank/DDBJ databases">
        <title>Parvibaculum sedimenti sp. nov., isolated from sediment.</title>
        <authorList>
            <person name="Wang Y."/>
        </authorList>
    </citation>
    <scope>NUCLEOTIDE SEQUENCE [LARGE SCALE GENOMIC DNA]</scope>
    <source>
        <strain evidence="6 7">HXT-9</strain>
    </source>
</reference>
<organism evidence="6 7">
    <name type="scientific">Parvibaculum sedimenti</name>
    <dbReference type="NCBI Taxonomy" id="2608632"/>
    <lineage>
        <taxon>Bacteria</taxon>
        <taxon>Pseudomonadati</taxon>
        <taxon>Pseudomonadota</taxon>
        <taxon>Alphaproteobacteria</taxon>
        <taxon>Hyphomicrobiales</taxon>
        <taxon>Parvibaculaceae</taxon>
        <taxon>Parvibaculum</taxon>
    </lineage>
</organism>
<evidence type="ECO:0000259" key="3">
    <source>
        <dbReference type="Pfam" id="PF25876"/>
    </source>
</evidence>
<evidence type="ECO:0000313" key="7">
    <source>
        <dbReference type="Proteomes" id="UP000468901"/>
    </source>
</evidence>
<proteinExistence type="inferred from homology"/>
<feature type="domain" description="Multidrug resistance protein MdtA-like barrel-sandwich hybrid" evidence="4">
    <location>
        <begin position="70"/>
        <end position="190"/>
    </location>
</feature>
<dbReference type="PANTHER" id="PTHR30469:SF11">
    <property type="entry name" value="BLL4320 PROTEIN"/>
    <property type="match status" value="1"/>
</dbReference>
<feature type="transmembrane region" description="Helical" evidence="2">
    <location>
        <begin position="6"/>
        <end position="25"/>
    </location>
</feature>
<dbReference type="InterPro" id="IPR058792">
    <property type="entry name" value="Beta-barrel_RND_2"/>
</dbReference>
<dbReference type="EMBL" id="WESC01000007">
    <property type="protein sequence ID" value="KAB7740302.1"/>
    <property type="molecule type" value="Genomic_DNA"/>
</dbReference>
<dbReference type="Gene3D" id="2.40.30.170">
    <property type="match status" value="1"/>
</dbReference>